<feature type="compositionally biased region" description="Polar residues" evidence="1">
    <location>
        <begin position="124"/>
        <end position="143"/>
    </location>
</feature>
<proteinExistence type="predicted"/>
<evidence type="ECO:0000313" key="3">
    <source>
        <dbReference type="EMBL" id="EEE69258.1"/>
    </source>
</evidence>
<dbReference type="PANTHER" id="PTHR33075">
    <property type="entry name" value="OS02G0499800 PROTEIN"/>
    <property type="match status" value="1"/>
</dbReference>
<dbReference type="InterPro" id="IPR056018">
    <property type="entry name" value="DUF7597"/>
</dbReference>
<reference evidence="3" key="1">
    <citation type="journal article" date="2005" name="PLoS Biol.">
        <title>The genomes of Oryza sativa: a history of duplications.</title>
        <authorList>
            <person name="Yu J."/>
            <person name="Wang J."/>
            <person name="Lin W."/>
            <person name="Li S."/>
            <person name="Li H."/>
            <person name="Zhou J."/>
            <person name="Ni P."/>
            <person name="Dong W."/>
            <person name="Hu S."/>
            <person name="Zeng C."/>
            <person name="Zhang J."/>
            <person name="Zhang Y."/>
            <person name="Li R."/>
            <person name="Xu Z."/>
            <person name="Li S."/>
            <person name="Li X."/>
            <person name="Zheng H."/>
            <person name="Cong L."/>
            <person name="Lin L."/>
            <person name="Yin J."/>
            <person name="Geng J."/>
            <person name="Li G."/>
            <person name="Shi J."/>
            <person name="Liu J."/>
            <person name="Lv H."/>
            <person name="Li J."/>
            <person name="Wang J."/>
            <person name="Deng Y."/>
            <person name="Ran L."/>
            <person name="Shi X."/>
            <person name="Wang X."/>
            <person name="Wu Q."/>
            <person name="Li C."/>
            <person name="Ren X."/>
            <person name="Wang J."/>
            <person name="Wang X."/>
            <person name="Li D."/>
            <person name="Liu D."/>
            <person name="Zhang X."/>
            <person name="Ji Z."/>
            <person name="Zhao W."/>
            <person name="Sun Y."/>
            <person name="Zhang Z."/>
            <person name="Bao J."/>
            <person name="Han Y."/>
            <person name="Dong L."/>
            <person name="Ji J."/>
            <person name="Chen P."/>
            <person name="Wu S."/>
            <person name="Liu J."/>
            <person name="Xiao Y."/>
            <person name="Bu D."/>
            <person name="Tan J."/>
            <person name="Yang L."/>
            <person name="Ye C."/>
            <person name="Zhang J."/>
            <person name="Xu J."/>
            <person name="Zhou Y."/>
            <person name="Yu Y."/>
            <person name="Zhang B."/>
            <person name="Zhuang S."/>
            <person name="Wei H."/>
            <person name="Liu B."/>
            <person name="Lei M."/>
            <person name="Yu H."/>
            <person name="Li Y."/>
            <person name="Xu H."/>
            <person name="Wei S."/>
            <person name="He X."/>
            <person name="Fang L."/>
            <person name="Zhang Z."/>
            <person name="Zhang Y."/>
            <person name="Huang X."/>
            <person name="Su Z."/>
            <person name="Tong W."/>
            <person name="Li J."/>
            <person name="Tong Z."/>
            <person name="Li S."/>
            <person name="Ye J."/>
            <person name="Wang L."/>
            <person name="Fang L."/>
            <person name="Lei T."/>
            <person name="Chen C."/>
            <person name="Chen H."/>
            <person name="Xu Z."/>
            <person name="Li H."/>
            <person name="Huang H."/>
            <person name="Zhang F."/>
            <person name="Xu H."/>
            <person name="Li N."/>
            <person name="Zhao C."/>
            <person name="Li S."/>
            <person name="Dong L."/>
            <person name="Huang Y."/>
            <person name="Li L."/>
            <person name="Xi Y."/>
            <person name="Qi Q."/>
            <person name="Li W."/>
            <person name="Zhang B."/>
            <person name="Hu W."/>
            <person name="Zhang Y."/>
            <person name="Tian X."/>
            <person name="Jiao Y."/>
            <person name="Liang X."/>
            <person name="Jin J."/>
            <person name="Gao L."/>
            <person name="Zheng W."/>
            <person name="Hao B."/>
            <person name="Liu S."/>
            <person name="Wang W."/>
            <person name="Yuan L."/>
            <person name="Cao M."/>
            <person name="McDermott J."/>
            <person name="Samudrala R."/>
            <person name="Wang J."/>
            <person name="Wong G.K."/>
            <person name="Yang H."/>
        </authorList>
    </citation>
    <scope>NUCLEOTIDE SEQUENCE [LARGE SCALE GENOMIC DNA]</scope>
</reference>
<sequence length="674" mass="74857">MVTPAPPTGWDFSPGDSIRDEVWSRFGSPNGGPDWRQEWDLWQAEQDNEWTIVKRRSSLGNRSQHLIKASSVFDRLKFNIPSSPKKIAQKSDSIVSKEIVLANSDPKETPSSSPEVARSLVVASESQPQRNPSPAPMANTNPNPHRFLRVGQVVHQGGDRVPRIDLSAATKPPRSHEEYAIALVEPILPEELWDDHRILISEYIEQVQHFTVRRSFPHASAVGLFKFGSAMLRDLLVYAPPFMYDGIHQVNFVRHDQGPNWRAAPFTRTGWFLLLDFPLDYINMQYICLVVSSFGQLEEWYENDPIEGRVLVRAMFKDFDSVQRKIVLQDPTRGAGESWTISIFTLEGDFANIFPPDEDLPPAGPNNDENPDGNDDDDGNQDNIWQFGPHPMVLAEEDQDWNQAAVGHQAMDLEQAAPENMGQIDNNHGWNLVANRGLIFTLADAFKDAFNSWSANSLANLALHPARLNFNLRNEIVSYDSFSFESSAIILSPEPLAVIPPQAVMPVLPEDPFGSMVEHSCPSTPTGMEIEISLPPSPRKRGKKRTPFVDSQVRRSGRLLALRDGFKNTLQEDPNMGVGKPRGKAVKKLKQLAEASGIVFPSDSLSSTDLNPNISCESESDLTSVIPTDCDISLLQKIGSEMCGTSLEEVSSLVDLGEAQVIKPKAIGPSNDEA</sequence>
<dbReference type="Proteomes" id="UP000007752">
    <property type="component" value="Chromosome 9"/>
</dbReference>
<dbReference type="AlphaFoldDB" id="B9G2B2"/>
<feature type="region of interest" description="Disordered" evidence="1">
    <location>
        <begin position="104"/>
        <end position="145"/>
    </location>
</feature>
<feature type="compositionally biased region" description="Acidic residues" evidence="1">
    <location>
        <begin position="369"/>
        <end position="380"/>
    </location>
</feature>
<reference evidence="3" key="2">
    <citation type="submission" date="2008-12" db="EMBL/GenBank/DDBJ databases">
        <title>Improved gene annotation of the rice (Oryza sativa) genomes.</title>
        <authorList>
            <person name="Wang J."/>
            <person name="Li R."/>
            <person name="Fan W."/>
            <person name="Huang Q."/>
            <person name="Zhang J."/>
            <person name="Zhou Y."/>
            <person name="Hu Y."/>
            <person name="Zi S."/>
            <person name="Li J."/>
            <person name="Ni P."/>
            <person name="Zheng H."/>
            <person name="Zhang Y."/>
            <person name="Zhao M."/>
            <person name="Hao Q."/>
            <person name="McDermott J."/>
            <person name="Samudrala R."/>
            <person name="Kristiansen K."/>
            <person name="Wong G.K.-S."/>
        </authorList>
    </citation>
    <scope>NUCLEOTIDE SEQUENCE</scope>
</reference>
<feature type="domain" description="DUF7597" evidence="2">
    <location>
        <begin position="142"/>
        <end position="265"/>
    </location>
</feature>
<evidence type="ECO:0000259" key="2">
    <source>
        <dbReference type="Pfam" id="PF24530"/>
    </source>
</evidence>
<evidence type="ECO:0000256" key="1">
    <source>
        <dbReference type="SAM" id="MobiDB-lite"/>
    </source>
</evidence>
<accession>B9G2B2</accession>
<name>B9G2B2_ORYSJ</name>
<dbReference type="Pfam" id="PF24530">
    <property type="entry name" value="DUF7597"/>
    <property type="match status" value="1"/>
</dbReference>
<organism evidence="3">
    <name type="scientific">Oryza sativa subsp. japonica</name>
    <name type="common">Rice</name>
    <dbReference type="NCBI Taxonomy" id="39947"/>
    <lineage>
        <taxon>Eukaryota</taxon>
        <taxon>Viridiplantae</taxon>
        <taxon>Streptophyta</taxon>
        <taxon>Embryophyta</taxon>
        <taxon>Tracheophyta</taxon>
        <taxon>Spermatophyta</taxon>
        <taxon>Magnoliopsida</taxon>
        <taxon>Liliopsida</taxon>
        <taxon>Poales</taxon>
        <taxon>Poaceae</taxon>
        <taxon>BOP clade</taxon>
        <taxon>Oryzoideae</taxon>
        <taxon>Oryzeae</taxon>
        <taxon>Oryzinae</taxon>
        <taxon>Oryza</taxon>
        <taxon>Oryza sativa</taxon>
    </lineage>
</organism>
<dbReference type="PANTHER" id="PTHR33075:SF7">
    <property type="entry name" value="OS02G0303350 PROTEIN"/>
    <property type="match status" value="1"/>
</dbReference>
<feature type="region of interest" description="Disordered" evidence="1">
    <location>
        <begin position="355"/>
        <end position="387"/>
    </location>
</feature>
<feature type="region of interest" description="Disordered" evidence="1">
    <location>
        <begin position="524"/>
        <end position="547"/>
    </location>
</feature>
<dbReference type="EMBL" id="CM000146">
    <property type="protein sequence ID" value="EEE69258.1"/>
    <property type="molecule type" value="Genomic_DNA"/>
</dbReference>
<protein>
    <recommendedName>
        <fullName evidence="2">DUF7597 domain-containing protein</fullName>
    </recommendedName>
</protein>
<gene>
    <name evidence="3" type="ORF">OsJ_28513</name>
</gene>